<dbReference type="GO" id="GO:0016020">
    <property type="term" value="C:membrane"/>
    <property type="evidence" value="ECO:0007669"/>
    <property type="project" value="UniProtKB-SubCell"/>
</dbReference>
<dbReference type="AlphaFoldDB" id="A0A218WH89"/>
<evidence type="ECO:0000256" key="1">
    <source>
        <dbReference type="ARBA" id="ARBA00004370"/>
    </source>
</evidence>
<evidence type="ECO:0000256" key="3">
    <source>
        <dbReference type="ARBA" id="ARBA00022692"/>
    </source>
</evidence>
<comment type="subcellular location">
    <subcellularLocation>
        <location evidence="1">Membrane</location>
    </subcellularLocation>
</comment>
<protein>
    <submittedName>
        <fullName evidence="6">Uncharacterized protein</fullName>
    </submittedName>
</protein>
<organism evidence="6 7">
    <name type="scientific">Punica granatum</name>
    <name type="common">Pomegranate</name>
    <dbReference type="NCBI Taxonomy" id="22663"/>
    <lineage>
        <taxon>Eukaryota</taxon>
        <taxon>Viridiplantae</taxon>
        <taxon>Streptophyta</taxon>
        <taxon>Embryophyta</taxon>
        <taxon>Tracheophyta</taxon>
        <taxon>Spermatophyta</taxon>
        <taxon>Magnoliopsida</taxon>
        <taxon>eudicotyledons</taxon>
        <taxon>Gunneridae</taxon>
        <taxon>Pentapetalae</taxon>
        <taxon>rosids</taxon>
        <taxon>malvids</taxon>
        <taxon>Myrtales</taxon>
        <taxon>Lythraceae</taxon>
        <taxon>Punica</taxon>
    </lineage>
</organism>
<evidence type="ECO:0000256" key="5">
    <source>
        <dbReference type="ARBA" id="ARBA00023136"/>
    </source>
</evidence>
<dbReference type="InterPro" id="IPR007749">
    <property type="entry name" value="DUF677"/>
</dbReference>
<dbReference type="PANTHER" id="PTHR31113">
    <property type="entry name" value="UPF0496 PROTEIN 3-RELATED"/>
    <property type="match status" value="1"/>
</dbReference>
<keyword evidence="5" id="KW-0472">Membrane</keyword>
<keyword evidence="3" id="KW-0812">Transmembrane</keyword>
<accession>A0A218WH89</accession>
<keyword evidence="4" id="KW-1133">Transmembrane helix</keyword>
<comment type="similarity">
    <text evidence="2">Belongs to the UPF0496 family.</text>
</comment>
<name>A0A218WH89_PUNGR</name>
<dbReference type="EMBL" id="MTKT01004399">
    <property type="protein sequence ID" value="OWM71382.1"/>
    <property type="molecule type" value="Genomic_DNA"/>
</dbReference>
<dbReference type="PANTHER" id="PTHR31113:SF5">
    <property type="entry name" value="OS04G0405700 PROTEIN"/>
    <property type="match status" value="1"/>
</dbReference>
<evidence type="ECO:0000256" key="2">
    <source>
        <dbReference type="ARBA" id="ARBA00009074"/>
    </source>
</evidence>
<gene>
    <name evidence="6" type="ORF">CDL15_Pgr005569</name>
</gene>
<comment type="caution">
    <text evidence="6">The sequence shown here is derived from an EMBL/GenBank/DDBJ whole genome shotgun (WGS) entry which is preliminary data.</text>
</comment>
<proteinExistence type="inferred from homology"/>
<reference evidence="7" key="1">
    <citation type="journal article" date="2017" name="Plant J.">
        <title>The pomegranate (Punica granatum L.) genome and the genomics of punicalagin biosynthesis.</title>
        <authorList>
            <person name="Qin G."/>
            <person name="Xu C."/>
            <person name="Ming R."/>
            <person name="Tang H."/>
            <person name="Guyot R."/>
            <person name="Kramer E.M."/>
            <person name="Hu Y."/>
            <person name="Yi X."/>
            <person name="Qi Y."/>
            <person name="Xu X."/>
            <person name="Gao Z."/>
            <person name="Pan H."/>
            <person name="Jian J."/>
            <person name="Tian Y."/>
            <person name="Yue Z."/>
            <person name="Xu Y."/>
        </authorList>
    </citation>
    <scope>NUCLEOTIDE SEQUENCE [LARGE SCALE GENOMIC DNA]</scope>
    <source>
        <strain evidence="7">cv. Dabenzi</strain>
    </source>
</reference>
<evidence type="ECO:0000313" key="7">
    <source>
        <dbReference type="Proteomes" id="UP000197138"/>
    </source>
</evidence>
<evidence type="ECO:0000256" key="4">
    <source>
        <dbReference type="ARBA" id="ARBA00022989"/>
    </source>
</evidence>
<evidence type="ECO:0000313" key="6">
    <source>
        <dbReference type="EMBL" id="OWM71382.1"/>
    </source>
</evidence>
<sequence>MLECDIAQLSIVAEHARLHHRQLLSLVFLPDSQPPPASLARLVRYFCCSSCFFYSIVCWVFVEMLEPASLSAGPSSDGTPRSSGLLSPIDVHHEYAHALQSDSYKKIWTLFEDVGSIIPDDQELQFNRQESWERTRERIMAEALYPDCGRVREALGRVKRCRLTDLASSYFDESERATELFIALQLGVRKARAIYAPLFDLLSVLPFDAESLSEAQCRRAYEVFVQFDHCSSSFPFTGSDTFKPMRDCSLELKNHLTSRVRKSRSRVRLVHRATSKSGLCVIGTAAVVAVSAAAVTAHSLVVAAAAAPCIIPFLPPRKFVERELSRADQLNEAARVVYALSEHLETVDSLVERLQTTVEGDRRLIQIGLERGGDPGPIREVVKHLRRSPSAFSQQLEHLVVDTCLWFTTVNRARELLFEEICSHRDRTDDS</sequence>
<dbReference type="Proteomes" id="UP000197138">
    <property type="component" value="Unassembled WGS sequence"/>
</dbReference>